<dbReference type="EMBL" id="OU503037">
    <property type="protein sequence ID" value="CAI9755895.1"/>
    <property type="molecule type" value="Genomic_DNA"/>
</dbReference>
<sequence>MRWLVEAVVVVWQWFQDPDFGINFVESPDGNKMLIDSEEINCVKNQWLVPSKLLVNQPVEKLQGSNSPPKLQESPHPQPVESRSPTVTVLELLLSVKFASTKRARSC</sequence>
<feature type="region of interest" description="Disordered" evidence="1">
    <location>
        <begin position="61"/>
        <end position="84"/>
    </location>
</feature>
<keyword evidence="3" id="KW-1185">Reference proteome</keyword>
<evidence type="ECO:0000313" key="3">
    <source>
        <dbReference type="Proteomes" id="UP000834106"/>
    </source>
</evidence>
<dbReference type="Proteomes" id="UP000834106">
    <property type="component" value="Chromosome 2"/>
</dbReference>
<evidence type="ECO:0000256" key="1">
    <source>
        <dbReference type="SAM" id="MobiDB-lite"/>
    </source>
</evidence>
<accession>A0AAD1YU28</accession>
<reference evidence="2" key="1">
    <citation type="submission" date="2023-05" db="EMBL/GenBank/DDBJ databases">
        <authorList>
            <person name="Huff M."/>
        </authorList>
    </citation>
    <scope>NUCLEOTIDE SEQUENCE</scope>
</reference>
<dbReference type="AlphaFoldDB" id="A0AAD1YU28"/>
<proteinExistence type="predicted"/>
<evidence type="ECO:0000313" key="2">
    <source>
        <dbReference type="EMBL" id="CAI9755895.1"/>
    </source>
</evidence>
<gene>
    <name evidence="2" type="ORF">FPE_LOCUS3326</name>
</gene>
<protein>
    <submittedName>
        <fullName evidence="2">Uncharacterized protein</fullName>
    </submittedName>
</protein>
<organism evidence="2 3">
    <name type="scientific">Fraxinus pennsylvanica</name>
    <dbReference type="NCBI Taxonomy" id="56036"/>
    <lineage>
        <taxon>Eukaryota</taxon>
        <taxon>Viridiplantae</taxon>
        <taxon>Streptophyta</taxon>
        <taxon>Embryophyta</taxon>
        <taxon>Tracheophyta</taxon>
        <taxon>Spermatophyta</taxon>
        <taxon>Magnoliopsida</taxon>
        <taxon>eudicotyledons</taxon>
        <taxon>Gunneridae</taxon>
        <taxon>Pentapetalae</taxon>
        <taxon>asterids</taxon>
        <taxon>lamiids</taxon>
        <taxon>Lamiales</taxon>
        <taxon>Oleaceae</taxon>
        <taxon>Oleeae</taxon>
        <taxon>Fraxinus</taxon>
    </lineage>
</organism>
<name>A0AAD1YU28_9LAMI</name>